<evidence type="ECO:0000313" key="3">
    <source>
        <dbReference type="Proteomes" id="UP000600799"/>
    </source>
</evidence>
<sequence>MRLLVALPLVMMITQATAAEPPAAIQGNWTVDLSAKPEEPYLKPMVLQLEADGTVKGSFYESEILAGRWKTDRGRTCVSFRTTDGAGPYHTAACLVGDHMEGQTWAEHRNFLFNWNAKR</sequence>
<gene>
    <name evidence="2" type="ORF">I2488_11665</name>
</gene>
<evidence type="ECO:0008006" key="4">
    <source>
        <dbReference type="Google" id="ProtNLM"/>
    </source>
</evidence>
<keyword evidence="1" id="KW-0732">Signal</keyword>
<keyword evidence="3" id="KW-1185">Reference proteome</keyword>
<dbReference type="RefSeq" id="WP_196275983.1">
    <property type="nucleotide sequence ID" value="NZ_JADQDC010000007.1"/>
</dbReference>
<evidence type="ECO:0000313" key="2">
    <source>
        <dbReference type="EMBL" id="MBF9151661.1"/>
    </source>
</evidence>
<proteinExistence type="predicted"/>
<name>A0ABS0HHG7_9SPHN</name>
<comment type="caution">
    <text evidence="2">The sequence shown here is derived from an EMBL/GenBank/DDBJ whole genome shotgun (WGS) entry which is preliminary data.</text>
</comment>
<evidence type="ECO:0000256" key="1">
    <source>
        <dbReference type="SAM" id="SignalP"/>
    </source>
</evidence>
<dbReference type="EMBL" id="JADQDC010000007">
    <property type="protein sequence ID" value="MBF9151661.1"/>
    <property type="molecule type" value="Genomic_DNA"/>
</dbReference>
<accession>A0ABS0HHG7</accession>
<organism evidence="2 3">
    <name type="scientific">Novosphingobium jiangmenense</name>
    <dbReference type="NCBI Taxonomy" id="2791981"/>
    <lineage>
        <taxon>Bacteria</taxon>
        <taxon>Pseudomonadati</taxon>
        <taxon>Pseudomonadota</taxon>
        <taxon>Alphaproteobacteria</taxon>
        <taxon>Sphingomonadales</taxon>
        <taxon>Sphingomonadaceae</taxon>
        <taxon>Novosphingobium</taxon>
    </lineage>
</organism>
<reference evidence="2 3" key="1">
    <citation type="submission" date="2020-11" db="EMBL/GenBank/DDBJ databases">
        <title>The genome sequence of Novosphingobium sp. 1Y9A.</title>
        <authorList>
            <person name="Liu Y."/>
        </authorList>
    </citation>
    <scope>NUCLEOTIDE SEQUENCE [LARGE SCALE GENOMIC DNA]</scope>
    <source>
        <strain evidence="2 3">1Y9A</strain>
    </source>
</reference>
<protein>
    <recommendedName>
        <fullName evidence="4">Extracellular endo-alpha-(1-&gt;5)-L-arabinanase C-terminal domain-containing protein</fullName>
    </recommendedName>
</protein>
<dbReference type="Proteomes" id="UP000600799">
    <property type="component" value="Unassembled WGS sequence"/>
</dbReference>
<feature type="signal peptide" evidence="1">
    <location>
        <begin position="1"/>
        <end position="18"/>
    </location>
</feature>
<feature type="chain" id="PRO_5045442944" description="Extracellular endo-alpha-(1-&gt;5)-L-arabinanase C-terminal domain-containing protein" evidence="1">
    <location>
        <begin position="19"/>
        <end position="119"/>
    </location>
</feature>